<sequence>MRYQEIILCSSGASSSSQSLGSVSVHDFQTGSLLASYKQTSAHIHSTSVFETKNGQGGFILTAQSEKSIMNAYYFQKDQLALKMVLPEKLTCIAINSSGDFCAGGTSQGRIYIWEIDSGILFNVWNAHYRKVSVLRFTQDGAALISGSEDSGISVWSVSSLLANESQNDIPTPYCTLPDHTLPITDIICGMGSFPSCRILTSSLDHSVKIWDLSTKSLLTTFIFPSPIRSLAFEVAERTFFAASSGLEGSIYQVKLYRQSDNQGNKSGFEALGGGGTGEALRFEEDSRQTITVGQSICSLGLSLTQSTLLVGTAAGEVHMYDVASHQLLRTISPVKDKSQGLAITHVQCMLKPPDLIGHVSFGIDAGSISNMKDIMPTKSVAPFQRIRDSKAREAHEVPIILPMQNESFDDPTIYTTEELLKDHATLFSTNESNLNGVTLNSQLSQETRVSELEAEVQLLRSQISKAKGLNDAMWEAVVQRVVADTDTVENLPQVMPNPVSHGENTFTKALIDALSHYSSNLRSATMPSAYLEGMVSATGSQCLNNPEAISVATQLLDIPEELSPEDVDEIVEKRATNLLYTPKAPWNKHSAVPIADVVIEKELYEDIPTEIYLKQGRIRGQKEIYISKTWKLDNENWTNAFCELALYSSRTHLLPLQGIFIPRLIGIYREKGTISITMGLPPSKFWVEASCDVSKHLKRKCLLALDAIHARGVLYNSIELRNILINEHGDVFFINFHQSRSITPEISMCIPQASDEDLLLEKRLLRFKLDYEDSRVQEVERRRRALTRRRIQNERTAHIARGEGVPTLTADDEKEIRDSDDVPIPKADSWFNCWLVRDPEPECHIVSGDSEEHVATAINEFLAREYEMLDKDSMENAGGEHGNAQARDQETSSGTLSTQIHATEAPVLRRSPRRARVNGGPKVDRPAKPCNPEVIHIPHRGYKGTGGFIVPNQFNLNEASRLRFLFCQQRSQVEGIECQGAQDSLDQFRPEYHGLKDCKDSTSIGGATIKKSPKRPRDAGDEKPSRETPQKRARQESASFSCPPPEGSKLQKGAYQSSASPSRPLPAREKERGTREESASAFRPSSAKEKPQKRARQESAPSSRPPTAISKSQKGAHQSSSTPSRSLPAREKSQKRAREESASAFRPPSTKERPQKQARRESASSSRSPPEGSKSQKGAHQSSASSSRSLTSSRKSKQHPNERIYKRRDDS</sequence>
<dbReference type="SUPFAM" id="SSF56112">
    <property type="entry name" value="Protein kinase-like (PK-like)"/>
    <property type="match status" value="1"/>
</dbReference>
<dbReference type="PANTHER" id="PTHR18763">
    <property type="entry name" value="WD-REPEAT PROTEIN 18"/>
    <property type="match status" value="1"/>
</dbReference>
<comment type="function">
    <text evidence="5">Component of the RIX1 complex required for processing of ITS2 sequences from 35S pre-rRNA.</text>
</comment>
<comment type="subunit">
    <text evidence="5">Component of the RIX1 complex, composed of IPI1, RIX1/IPI2 and IPI3 in a 1:2:2 stoichiometry. The complex interacts (via RIX1) with MDN1 (via its hexameric AAA ATPase ring) and the pre-60S ribosome particles.</text>
</comment>
<organism evidence="7 8">
    <name type="scientific">Pyrrhoderma noxium</name>
    <dbReference type="NCBI Taxonomy" id="2282107"/>
    <lineage>
        <taxon>Eukaryota</taxon>
        <taxon>Fungi</taxon>
        <taxon>Dikarya</taxon>
        <taxon>Basidiomycota</taxon>
        <taxon>Agaricomycotina</taxon>
        <taxon>Agaricomycetes</taxon>
        <taxon>Hymenochaetales</taxon>
        <taxon>Hymenochaetaceae</taxon>
        <taxon>Pyrrhoderma</taxon>
    </lineage>
</organism>
<dbReference type="SUPFAM" id="SSF50978">
    <property type="entry name" value="WD40 repeat-like"/>
    <property type="match status" value="1"/>
</dbReference>
<dbReference type="InterPro" id="IPR011009">
    <property type="entry name" value="Kinase-like_dom_sf"/>
</dbReference>
<feature type="compositionally biased region" description="Basic and acidic residues" evidence="6">
    <location>
        <begin position="1150"/>
        <end position="1163"/>
    </location>
</feature>
<gene>
    <name evidence="7" type="ORF">PNOK_0455100</name>
</gene>
<dbReference type="InterPro" id="IPR015943">
    <property type="entry name" value="WD40/YVTN_repeat-like_dom_sf"/>
</dbReference>
<dbReference type="Gene3D" id="2.130.10.10">
    <property type="entry name" value="YVTN repeat-like/Quinoprotein amine dehydrogenase"/>
    <property type="match status" value="2"/>
</dbReference>
<comment type="similarity">
    <text evidence="1 5">Belongs to the WD repeat IPI3/WDR18 family.</text>
</comment>
<accession>A0A286UJ51</accession>
<evidence type="ECO:0000256" key="4">
    <source>
        <dbReference type="PROSITE-ProRule" id="PRU00221"/>
    </source>
</evidence>
<dbReference type="GO" id="GO:0005656">
    <property type="term" value="C:nuclear pre-replicative complex"/>
    <property type="evidence" value="ECO:0007669"/>
    <property type="project" value="TreeGrafter"/>
</dbReference>
<dbReference type="AlphaFoldDB" id="A0A286UJ51"/>
<keyword evidence="5" id="KW-0698">rRNA processing</keyword>
<dbReference type="STRING" id="2282107.A0A286UJ51"/>
<feature type="compositionally biased region" description="Basic and acidic residues" evidence="6">
    <location>
        <begin position="1129"/>
        <end position="1142"/>
    </location>
</feature>
<comment type="subcellular location">
    <subcellularLocation>
        <location evidence="5">Nucleus</location>
    </subcellularLocation>
</comment>
<evidence type="ECO:0000313" key="7">
    <source>
        <dbReference type="EMBL" id="PAV19617.1"/>
    </source>
</evidence>
<name>A0A286UJ51_9AGAM</name>
<feature type="repeat" description="WD" evidence="4">
    <location>
        <begin position="199"/>
        <end position="221"/>
    </location>
</feature>
<evidence type="ECO:0000256" key="5">
    <source>
        <dbReference type="RuleBase" id="RU369067"/>
    </source>
</evidence>
<feature type="compositionally biased region" description="Basic and acidic residues" evidence="6">
    <location>
        <begin position="1016"/>
        <end position="1036"/>
    </location>
</feature>
<dbReference type="Proteomes" id="UP000217199">
    <property type="component" value="Unassembled WGS sequence"/>
</dbReference>
<protein>
    <recommendedName>
        <fullName evidence="5">Pre-rRNA-processing protein IPI3</fullName>
    </recommendedName>
</protein>
<keyword evidence="8" id="KW-1185">Reference proteome</keyword>
<dbReference type="GO" id="GO:0006364">
    <property type="term" value="P:rRNA processing"/>
    <property type="evidence" value="ECO:0007669"/>
    <property type="project" value="UniProtKB-UniRule"/>
</dbReference>
<keyword evidence="2 4" id="KW-0853">WD repeat</keyword>
<feature type="compositionally biased region" description="Polar residues" evidence="6">
    <location>
        <begin position="1110"/>
        <end position="1126"/>
    </location>
</feature>
<evidence type="ECO:0000256" key="1">
    <source>
        <dbReference type="ARBA" id="ARBA00010143"/>
    </source>
</evidence>
<feature type="compositionally biased region" description="Basic and acidic residues" evidence="6">
    <location>
        <begin position="1200"/>
        <end position="1212"/>
    </location>
</feature>
<feature type="repeat" description="WD" evidence="4">
    <location>
        <begin position="125"/>
        <end position="160"/>
    </location>
</feature>
<dbReference type="GO" id="GO:0006261">
    <property type="term" value="P:DNA-templated DNA replication"/>
    <property type="evidence" value="ECO:0007669"/>
    <property type="project" value="TreeGrafter"/>
</dbReference>
<dbReference type="OrthoDB" id="756370at2759"/>
<feature type="region of interest" description="Disordered" evidence="6">
    <location>
        <begin position="997"/>
        <end position="1212"/>
    </location>
</feature>
<dbReference type="InParanoid" id="A0A286UJ51"/>
<dbReference type="GO" id="GO:0120330">
    <property type="term" value="C:rixosome complex"/>
    <property type="evidence" value="ECO:0007669"/>
    <property type="project" value="UniProtKB-UniRule"/>
</dbReference>
<dbReference type="PROSITE" id="PS50082">
    <property type="entry name" value="WD_REPEATS_2"/>
    <property type="match status" value="2"/>
</dbReference>
<comment type="caution">
    <text evidence="7">The sequence shown here is derived from an EMBL/GenBank/DDBJ whole genome shotgun (WGS) entry which is preliminary data.</text>
</comment>
<evidence type="ECO:0000256" key="2">
    <source>
        <dbReference type="ARBA" id="ARBA00022574"/>
    </source>
</evidence>
<keyword evidence="5" id="KW-0539">Nucleus</keyword>
<evidence type="ECO:0000256" key="6">
    <source>
        <dbReference type="SAM" id="MobiDB-lite"/>
    </source>
</evidence>
<dbReference type="Pfam" id="PF00400">
    <property type="entry name" value="WD40"/>
    <property type="match status" value="2"/>
</dbReference>
<proteinExistence type="inferred from homology"/>
<dbReference type="SMART" id="SM00320">
    <property type="entry name" value="WD40"/>
    <property type="match status" value="5"/>
</dbReference>
<evidence type="ECO:0000313" key="8">
    <source>
        <dbReference type="Proteomes" id="UP000217199"/>
    </source>
</evidence>
<dbReference type="EMBL" id="NBII01000004">
    <property type="protein sequence ID" value="PAV19617.1"/>
    <property type="molecule type" value="Genomic_DNA"/>
</dbReference>
<evidence type="ECO:0000256" key="3">
    <source>
        <dbReference type="ARBA" id="ARBA00022737"/>
    </source>
</evidence>
<keyword evidence="3" id="KW-0677">Repeat</keyword>
<feature type="compositionally biased region" description="Basic and acidic residues" evidence="6">
    <location>
        <begin position="1067"/>
        <end position="1079"/>
    </location>
</feature>
<dbReference type="InterPro" id="IPR001680">
    <property type="entry name" value="WD40_rpt"/>
</dbReference>
<feature type="compositionally biased region" description="Low complexity" evidence="6">
    <location>
        <begin position="1164"/>
        <end position="1194"/>
    </location>
</feature>
<dbReference type="InterPro" id="IPR036322">
    <property type="entry name" value="WD40_repeat_dom_sf"/>
</dbReference>
<feature type="region of interest" description="Disordered" evidence="6">
    <location>
        <begin position="875"/>
        <end position="898"/>
    </location>
</feature>
<feature type="compositionally biased region" description="Basic and acidic residues" evidence="6">
    <location>
        <begin position="1087"/>
        <end position="1098"/>
    </location>
</feature>
<dbReference type="PROSITE" id="PS50294">
    <property type="entry name" value="WD_REPEATS_REGION"/>
    <property type="match status" value="1"/>
</dbReference>
<feature type="region of interest" description="Disordered" evidence="6">
    <location>
        <begin position="914"/>
        <end position="936"/>
    </location>
</feature>
<dbReference type="PANTHER" id="PTHR18763:SF0">
    <property type="entry name" value="WD REPEAT-CONTAINING PROTEIN 18"/>
    <property type="match status" value="1"/>
</dbReference>
<dbReference type="InterPro" id="IPR045227">
    <property type="entry name" value="WDR18/Ipi3/RID3"/>
</dbReference>
<reference evidence="7 8" key="1">
    <citation type="journal article" date="2017" name="Mol. Ecol.">
        <title>Comparative and population genomic landscape of Phellinus noxius: A hypervariable fungus causing root rot in trees.</title>
        <authorList>
            <person name="Chung C.L."/>
            <person name="Lee T.J."/>
            <person name="Akiba M."/>
            <person name="Lee H.H."/>
            <person name="Kuo T.H."/>
            <person name="Liu D."/>
            <person name="Ke H.M."/>
            <person name="Yokoi T."/>
            <person name="Roa M.B."/>
            <person name="Lu M.J."/>
            <person name="Chang Y.Y."/>
            <person name="Ann P.J."/>
            <person name="Tsai J.N."/>
            <person name="Chen C.Y."/>
            <person name="Tzean S.S."/>
            <person name="Ota Y."/>
            <person name="Hattori T."/>
            <person name="Sahashi N."/>
            <person name="Liou R.F."/>
            <person name="Kikuchi T."/>
            <person name="Tsai I.J."/>
        </authorList>
    </citation>
    <scope>NUCLEOTIDE SEQUENCE [LARGE SCALE GENOMIC DNA]</scope>
    <source>
        <strain evidence="7 8">FFPRI411160</strain>
    </source>
</reference>